<dbReference type="GO" id="GO:0005524">
    <property type="term" value="F:ATP binding"/>
    <property type="evidence" value="ECO:0007669"/>
    <property type="project" value="UniProtKB-KW"/>
</dbReference>
<comment type="caution">
    <text evidence="3">The sequence shown here is derived from an EMBL/GenBank/DDBJ whole genome shotgun (WGS) entry which is preliminary data.</text>
</comment>
<dbReference type="Gene3D" id="3.30.70.3170">
    <property type="match status" value="1"/>
</dbReference>
<keyword evidence="4" id="KW-1185">Reference proteome</keyword>
<keyword evidence="2" id="KW-0067">ATP-binding</keyword>
<organism evidence="3 4">
    <name type="scientific">Lactuca sativa</name>
    <name type="common">Garden lettuce</name>
    <dbReference type="NCBI Taxonomy" id="4236"/>
    <lineage>
        <taxon>Eukaryota</taxon>
        <taxon>Viridiplantae</taxon>
        <taxon>Streptophyta</taxon>
        <taxon>Embryophyta</taxon>
        <taxon>Tracheophyta</taxon>
        <taxon>Spermatophyta</taxon>
        <taxon>Magnoliopsida</taxon>
        <taxon>eudicotyledons</taxon>
        <taxon>Gunneridae</taxon>
        <taxon>Pentapetalae</taxon>
        <taxon>asterids</taxon>
        <taxon>campanulids</taxon>
        <taxon>Asterales</taxon>
        <taxon>Asteraceae</taxon>
        <taxon>Cichorioideae</taxon>
        <taxon>Cichorieae</taxon>
        <taxon>Lactucinae</taxon>
        <taxon>Lactuca</taxon>
    </lineage>
</organism>
<evidence type="ECO:0000256" key="1">
    <source>
        <dbReference type="ARBA" id="ARBA00022741"/>
    </source>
</evidence>
<protein>
    <submittedName>
        <fullName evidence="3">Uncharacterized protein</fullName>
    </submittedName>
</protein>
<accession>A0A9R1WCD3</accession>
<proteinExistence type="predicted"/>
<reference evidence="3 4" key="1">
    <citation type="journal article" date="2017" name="Nat. Commun.">
        <title>Genome assembly with in vitro proximity ligation data and whole-genome triplication in lettuce.</title>
        <authorList>
            <person name="Reyes-Chin-Wo S."/>
            <person name="Wang Z."/>
            <person name="Yang X."/>
            <person name="Kozik A."/>
            <person name="Arikit S."/>
            <person name="Song C."/>
            <person name="Xia L."/>
            <person name="Froenicke L."/>
            <person name="Lavelle D.O."/>
            <person name="Truco M.J."/>
            <person name="Xia R."/>
            <person name="Zhu S."/>
            <person name="Xu C."/>
            <person name="Xu H."/>
            <person name="Xu X."/>
            <person name="Cox K."/>
            <person name="Korf I."/>
            <person name="Meyers B.C."/>
            <person name="Michelmore R.W."/>
        </authorList>
    </citation>
    <scope>NUCLEOTIDE SEQUENCE [LARGE SCALE GENOMIC DNA]</scope>
    <source>
        <strain evidence="4">cv. Salinas</strain>
        <tissue evidence="3">Seedlings</tissue>
    </source>
</reference>
<dbReference type="EMBL" id="NBSK02000002">
    <property type="protein sequence ID" value="KAJ0221253.1"/>
    <property type="molecule type" value="Genomic_DNA"/>
</dbReference>
<gene>
    <name evidence="3" type="ORF">LSAT_V11C200077480</name>
</gene>
<name>A0A9R1WCD3_LACSA</name>
<dbReference type="Gene3D" id="3.30.230.10">
    <property type="match status" value="1"/>
</dbReference>
<dbReference type="Proteomes" id="UP000235145">
    <property type="component" value="Unassembled WGS sequence"/>
</dbReference>
<dbReference type="AlphaFoldDB" id="A0A9R1WCD3"/>
<dbReference type="Gene3D" id="1.20.1440.340">
    <property type="match status" value="1"/>
</dbReference>
<evidence type="ECO:0000313" key="3">
    <source>
        <dbReference type="EMBL" id="KAJ0221253.1"/>
    </source>
</evidence>
<evidence type="ECO:0000256" key="2">
    <source>
        <dbReference type="ARBA" id="ARBA00022840"/>
    </source>
</evidence>
<sequence>MKVEWYNERIGSNLKVQCYNLYFFIELGNIRNGKTGFADLIDFNPLRATDVQLPADGTFLIAHSLAESQKVVTAATNYNNRVVECCLASILLGIKLRMEPEEAISKVKTISDVEALCASFVGAHGSSNPTIAVKVFIRLPKMMTWHECRHVII</sequence>
<evidence type="ECO:0000313" key="4">
    <source>
        <dbReference type="Proteomes" id="UP000235145"/>
    </source>
</evidence>
<keyword evidence="1" id="KW-0547">Nucleotide-binding</keyword>
<dbReference type="PANTHER" id="PTHR10457:SF7">
    <property type="entry name" value="GALACTOKINASE-RELATED"/>
    <property type="match status" value="1"/>
</dbReference>
<dbReference type="PANTHER" id="PTHR10457">
    <property type="entry name" value="MEVALONATE KINASE/GALACTOKINASE"/>
    <property type="match status" value="1"/>
</dbReference>
<dbReference type="InterPro" id="IPR014721">
    <property type="entry name" value="Ribsml_uS5_D2-typ_fold_subgr"/>
</dbReference>